<dbReference type="AlphaFoldDB" id="A0AAV9ZB99"/>
<sequence>MDHNRLENISSESPFQRYLGTNYIPTDAEIKQIRGNILPDCEVELARLNSLIQDLTAQRDRVQDYLASHEALISQARRLPQDVLGEIFLACLPTGGNAVMSVREAPLLLGHVCRAWRSLSFSQRRLWTSLHIAVEIFKSSEGKSGVVEWLVRSDPLPLTISVDSGSHKSTQYSAASNTFIPLSSRFSAQYSAVIDTLIPLASRLTALRLSNIRSNEFLTLASVNAPLLTDVHIDFRGNISGEDGARILASNIFLGTITQRIAITSPTPRFLIPSTDFVWDHITDLCIECRLGYSLRNFGLDSMHSLMRGCARLEFLRIQVYSAVNVAQSVGAPLLLSSLRELTIIKNGTKLDPLLEYLNNDLRMPQLTKLHLIDLYPCVGAAITFDRLADHSPHISDFCFNVLSFESRALIIRNLQPFTSMEQLSVVVWDPESAPEEDSCDEEDVIGLFKTLTTPNADGKLPFPLLRELSVEMEDMAEGEWMSFLQYHVDHSTRFRRLHLRLWRESDADPVDENRKGRLAPFVAAGLDVSIDYDICPEEEDD</sequence>
<evidence type="ECO:0000256" key="1">
    <source>
        <dbReference type="SAM" id="Coils"/>
    </source>
</evidence>
<reference evidence="2 3" key="1">
    <citation type="journal article" date="2024" name="J Genomics">
        <title>Draft genome sequencing and assembly of Favolaschia claudopus CIRM-BRFM 2984 isolated from oak limbs.</title>
        <authorList>
            <person name="Navarro D."/>
            <person name="Drula E."/>
            <person name="Chaduli D."/>
            <person name="Cazenave R."/>
            <person name="Ahrendt S."/>
            <person name="Wang J."/>
            <person name="Lipzen A."/>
            <person name="Daum C."/>
            <person name="Barry K."/>
            <person name="Grigoriev I.V."/>
            <person name="Favel A."/>
            <person name="Rosso M.N."/>
            <person name="Martin F."/>
        </authorList>
    </citation>
    <scope>NUCLEOTIDE SEQUENCE [LARGE SCALE GENOMIC DNA]</scope>
    <source>
        <strain evidence="2 3">CIRM-BRFM 2984</strain>
    </source>
</reference>
<accession>A0AAV9ZB99</accession>
<evidence type="ECO:0000313" key="3">
    <source>
        <dbReference type="Proteomes" id="UP001362999"/>
    </source>
</evidence>
<proteinExistence type="predicted"/>
<protein>
    <recommendedName>
        <fullName evidence="4">F-box domain-containing protein</fullName>
    </recommendedName>
</protein>
<dbReference type="Proteomes" id="UP001362999">
    <property type="component" value="Unassembled WGS sequence"/>
</dbReference>
<organism evidence="2 3">
    <name type="scientific">Favolaschia claudopus</name>
    <dbReference type="NCBI Taxonomy" id="2862362"/>
    <lineage>
        <taxon>Eukaryota</taxon>
        <taxon>Fungi</taxon>
        <taxon>Dikarya</taxon>
        <taxon>Basidiomycota</taxon>
        <taxon>Agaricomycotina</taxon>
        <taxon>Agaricomycetes</taxon>
        <taxon>Agaricomycetidae</taxon>
        <taxon>Agaricales</taxon>
        <taxon>Marasmiineae</taxon>
        <taxon>Mycenaceae</taxon>
        <taxon>Favolaschia</taxon>
    </lineage>
</organism>
<feature type="coiled-coil region" evidence="1">
    <location>
        <begin position="38"/>
        <end position="65"/>
    </location>
</feature>
<gene>
    <name evidence="2" type="ORF">R3P38DRAFT_3123693</name>
</gene>
<keyword evidence="1" id="KW-0175">Coiled coil</keyword>
<keyword evidence="3" id="KW-1185">Reference proteome</keyword>
<evidence type="ECO:0008006" key="4">
    <source>
        <dbReference type="Google" id="ProtNLM"/>
    </source>
</evidence>
<name>A0AAV9ZB99_9AGAR</name>
<evidence type="ECO:0000313" key="2">
    <source>
        <dbReference type="EMBL" id="KAK6977583.1"/>
    </source>
</evidence>
<comment type="caution">
    <text evidence="2">The sequence shown here is derived from an EMBL/GenBank/DDBJ whole genome shotgun (WGS) entry which is preliminary data.</text>
</comment>
<dbReference type="Gene3D" id="1.20.1280.50">
    <property type="match status" value="1"/>
</dbReference>
<dbReference type="EMBL" id="JAWWNJ010000167">
    <property type="protein sequence ID" value="KAK6977583.1"/>
    <property type="molecule type" value="Genomic_DNA"/>
</dbReference>